<dbReference type="Proteomes" id="UP001176940">
    <property type="component" value="Unassembled WGS sequence"/>
</dbReference>
<dbReference type="PANTHER" id="PTHR24412">
    <property type="entry name" value="KELCH PROTEIN"/>
    <property type="match status" value="1"/>
</dbReference>
<dbReference type="Pfam" id="PF01344">
    <property type="entry name" value="Kelch_1"/>
    <property type="match status" value="4"/>
</dbReference>
<evidence type="ECO:0000313" key="4">
    <source>
        <dbReference type="EMBL" id="CAJ0950680.1"/>
    </source>
</evidence>
<keyword evidence="5" id="KW-1185">Reference proteome</keyword>
<dbReference type="EMBL" id="CAUEEQ010032090">
    <property type="protein sequence ID" value="CAJ0950680.1"/>
    <property type="molecule type" value="Genomic_DNA"/>
</dbReference>
<dbReference type="InterPro" id="IPR000210">
    <property type="entry name" value="BTB/POZ_dom"/>
</dbReference>
<keyword evidence="2" id="KW-0677">Repeat</keyword>
<dbReference type="InterPro" id="IPR006652">
    <property type="entry name" value="Kelch_1"/>
</dbReference>
<name>A0ABN9LTY0_9NEOB</name>
<dbReference type="InterPro" id="IPR015915">
    <property type="entry name" value="Kelch-typ_b-propeller"/>
</dbReference>
<comment type="caution">
    <text evidence="4">The sequence shown here is derived from an EMBL/GenBank/DDBJ whole genome shotgun (WGS) entry which is preliminary data.</text>
</comment>
<dbReference type="Gene3D" id="1.25.40.420">
    <property type="match status" value="1"/>
</dbReference>
<proteinExistence type="predicted"/>
<dbReference type="Gene3D" id="3.30.710.10">
    <property type="entry name" value="Potassium Channel Kv1.1, Chain A"/>
    <property type="match status" value="1"/>
</dbReference>
<dbReference type="PANTHER" id="PTHR24412:SF172">
    <property type="entry name" value="KELCH-LIKE PROTEIN 10"/>
    <property type="match status" value="1"/>
</dbReference>
<dbReference type="SUPFAM" id="SSF54695">
    <property type="entry name" value="POZ domain"/>
    <property type="match status" value="1"/>
</dbReference>
<accession>A0ABN9LTY0</accession>
<dbReference type="InterPro" id="IPR011705">
    <property type="entry name" value="BACK"/>
</dbReference>
<dbReference type="Pfam" id="PF00651">
    <property type="entry name" value="BTB"/>
    <property type="match status" value="1"/>
</dbReference>
<dbReference type="Gene3D" id="2.120.10.80">
    <property type="entry name" value="Kelch-type beta propeller"/>
    <property type="match status" value="1"/>
</dbReference>
<evidence type="ECO:0000256" key="2">
    <source>
        <dbReference type="ARBA" id="ARBA00022737"/>
    </source>
</evidence>
<keyword evidence="1" id="KW-0880">Kelch repeat</keyword>
<gene>
    <name evidence="4" type="ORF">RIMI_LOCUS13133827</name>
</gene>
<evidence type="ECO:0000313" key="5">
    <source>
        <dbReference type="Proteomes" id="UP001176940"/>
    </source>
</evidence>
<evidence type="ECO:0000259" key="3">
    <source>
        <dbReference type="SMART" id="SM00875"/>
    </source>
</evidence>
<reference evidence="4" key="1">
    <citation type="submission" date="2023-07" db="EMBL/GenBank/DDBJ databases">
        <authorList>
            <person name="Stuckert A."/>
        </authorList>
    </citation>
    <scope>NUCLEOTIDE SEQUENCE</scope>
</reference>
<dbReference type="InterPro" id="IPR011333">
    <property type="entry name" value="SKP1/BTB/POZ_sf"/>
</dbReference>
<dbReference type="SMART" id="SM00875">
    <property type="entry name" value="BACK"/>
    <property type="match status" value="1"/>
</dbReference>
<dbReference type="SUPFAM" id="SSF117281">
    <property type="entry name" value="Kelch motif"/>
    <property type="match status" value="1"/>
</dbReference>
<dbReference type="Pfam" id="PF07707">
    <property type="entry name" value="BACK"/>
    <property type="match status" value="1"/>
</dbReference>
<dbReference type="SMART" id="SM00612">
    <property type="entry name" value="Kelch"/>
    <property type="match status" value="4"/>
</dbReference>
<evidence type="ECO:0000256" key="1">
    <source>
        <dbReference type="ARBA" id="ARBA00022441"/>
    </source>
</evidence>
<dbReference type="CDD" id="cd18450">
    <property type="entry name" value="BACK_KLHL10"/>
    <property type="match status" value="1"/>
</dbReference>
<feature type="domain" description="BACK" evidence="3">
    <location>
        <begin position="52"/>
        <end position="155"/>
    </location>
</feature>
<organism evidence="4 5">
    <name type="scientific">Ranitomeya imitator</name>
    <name type="common">mimic poison frog</name>
    <dbReference type="NCBI Taxonomy" id="111125"/>
    <lineage>
        <taxon>Eukaryota</taxon>
        <taxon>Metazoa</taxon>
        <taxon>Chordata</taxon>
        <taxon>Craniata</taxon>
        <taxon>Vertebrata</taxon>
        <taxon>Euteleostomi</taxon>
        <taxon>Amphibia</taxon>
        <taxon>Batrachia</taxon>
        <taxon>Anura</taxon>
        <taxon>Neobatrachia</taxon>
        <taxon>Hyloidea</taxon>
        <taxon>Dendrobatidae</taxon>
        <taxon>Dendrobatinae</taxon>
        <taxon>Ranitomeya</taxon>
    </lineage>
</organism>
<protein>
    <recommendedName>
        <fullName evidence="3">BACK domain-containing protein</fullName>
    </recommendedName>
</protein>
<sequence length="401" mass="45905">MNFILEYAYTRTVPINADNVENLLIAADYFNILDLLQQCSDFMINQLCPENSIGIYKFTEYYYCPKLHQKAYSYILHNFENIMNTSDEFLELSATVLKDLLEKDELNVKHEEAAFEAIIKWINYNPASRQQYISALLPEVRFAFMPTEYYGNNVKSNIYIRDNEECKPILINAFKAMHNLNVNGPSHSDFQNPMSRPRLPYAVLFAIGGWSGGGPTNAMESYDARADKWINVTCEEESPRAYHGTAYLNGYVYLIGGFDSVDYFNNVTRFNPVKKAWKQVAPMHSKRCYVSVTVLDENIYAMGGFDGHFRLNTAERYEPETNQWSLIAPMNEQRSDAGATTLNDKIYICGGFNGNECLLTAEMYNLNTMQWSIISSMGSRRSGVGVVAYGEKVYVVWTNYI</sequence>